<dbReference type="PROSITE" id="PS00018">
    <property type="entry name" value="EF_HAND_1"/>
    <property type="match status" value="1"/>
</dbReference>
<dbReference type="STRING" id="299467.A0A443SEU0"/>
<sequence>MTSILDAIYQMIGNESEILKESDRRQRIDQIFHELDKNQDNKLSLDEFMQGSKGDPKIVQALSLYNLT</sequence>
<dbReference type="InterPro" id="IPR002048">
    <property type="entry name" value="EF_hand_dom"/>
</dbReference>
<dbReference type="Gene3D" id="1.10.238.10">
    <property type="entry name" value="EF-hand"/>
    <property type="match status" value="1"/>
</dbReference>
<evidence type="ECO:0000313" key="4">
    <source>
        <dbReference type="Proteomes" id="UP000288716"/>
    </source>
</evidence>
<accession>A0A443SEU0</accession>
<proteinExistence type="predicted"/>
<dbReference type="Proteomes" id="UP000288716">
    <property type="component" value="Unassembled WGS sequence"/>
</dbReference>
<keyword evidence="1" id="KW-0106">Calcium</keyword>
<protein>
    <submittedName>
        <fullName evidence="3">Frequenin-1-like protein</fullName>
    </submittedName>
</protein>
<evidence type="ECO:0000256" key="1">
    <source>
        <dbReference type="ARBA" id="ARBA00022837"/>
    </source>
</evidence>
<dbReference type="SUPFAM" id="SSF47473">
    <property type="entry name" value="EF-hand"/>
    <property type="match status" value="1"/>
</dbReference>
<name>A0A443SEU0_9ACAR</name>
<comment type="caution">
    <text evidence="3">The sequence shown here is derived from an EMBL/GenBank/DDBJ whole genome shotgun (WGS) entry which is preliminary data.</text>
</comment>
<dbReference type="GO" id="GO:0005509">
    <property type="term" value="F:calcium ion binding"/>
    <property type="evidence" value="ECO:0007669"/>
    <property type="project" value="InterPro"/>
</dbReference>
<dbReference type="AlphaFoldDB" id="A0A443SEU0"/>
<dbReference type="EMBL" id="NCKV01003121">
    <property type="protein sequence ID" value="RWS26038.1"/>
    <property type="molecule type" value="Genomic_DNA"/>
</dbReference>
<feature type="domain" description="EF-hand" evidence="2">
    <location>
        <begin position="23"/>
        <end position="58"/>
    </location>
</feature>
<keyword evidence="4" id="KW-1185">Reference proteome</keyword>
<dbReference type="VEuPathDB" id="VectorBase:LDEU006001"/>
<dbReference type="PRINTS" id="PR00450">
    <property type="entry name" value="RECOVERIN"/>
</dbReference>
<dbReference type="PROSITE" id="PS50222">
    <property type="entry name" value="EF_HAND_2"/>
    <property type="match status" value="1"/>
</dbReference>
<reference evidence="3 4" key="1">
    <citation type="journal article" date="2018" name="Gigascience">
        <title>Genomes of trombidid mites reveal novel predicted allergens and laterally-transferred genes associated with secondary metabolism.</title>
        <authorList>
            <person name="Dong X."/>
            <person name="Chaisiri K."/>
            <person name="Xia D."/>
            <person name="Armstrong S.D."/>
            <person name="Fang Y."/>
            <person name="Donnelly M.J."/>
            <person name="Kadowaki T."/>
            <person name="McGarry J.W."/>
            <person name="Darby A.C."/>
            <person name="Makepeace B.L."/>
        </authorList>
    </citation>
    <scope>NUCLEOTIDE SEQUENCE [LARGE SCALE GENOMIC DNA]</scope>
    <source>
        <strain evidence="3">UoL-UT</strain>
    </source>
</reference>
<gene>
    <name evidence="3" type="ORF">B4U80_02106</name>
</gene>
<dbReference type="InterPro" id="IPR011992">
    <property type="entry name" value="EF-hand-dom_pair"/>
</dbReference>
<evidence type="ECO:0000313" key="3">
    <source>
        <dbReference type="EMBL" id="RWS26038.1"/>
    </source>
</evidence>
<dbReference type="OrthoDB" id="191686at2759"/>
<dbReference type="InterPro" id="IPR018247">
    <property type="entry name" value="EF_Hand_1_Ca_BS"/>
</dbReference>
<evidence type="ECO:0000259" key="2">
    <source>
        <dbReference type="PROSITE" id="PS50222"/>
    </source>
</evidence>
<organism evidence="3 4">
    <name type="scientific">Leptotrombidium deliense</name>
    <dbReference type="NCBI Taxonomy" id="299467"/>
    <lineage>
        <taxon>Eukaryota</taxon>
        <taxon>Metazoa</taxon>
        <taxon>Ecdysozoa</taxon>
        <taxon>Arthropoda</taxon>
        <taxon>Chelicerata</taxon>
        <taxon>Arachnida</taxon>
        <taxon>Acari</taxon>
        <taxon>Acariformes</taxon>
        <taxon>Trombidiformes</taxon>
        <taxon>Prostigmata</taxon>
        <taxon>Anystina</taxon>
        <taxon>Parasitengona</taxon>
        <taxon>Trombiculoidea</taxon>
        <taxon>Trombiculidae</taxon>
        <taxon>Leptotrombidium</taxon>
    </lineage>
</organism>
<dbReference type="Pfam" id="PF00036">
    <property type="entry name" value="EF-hand_1"/>
    <property type="match status" value="1"/>
</dbReference>